<evidence type="ECO:0000313" key="1">
    <source>
        <dbReference type="EMBL" id="VAW03011.1"/>
    </source>
</evidence>
<protein>
    <submittedName>
        <fullName evidence="1">Uncharacterized protein</fullName>
    </submittedName>
</protein>
<accession>A0A3B0S9X0</accession>
<organism evidence="1">
    <name type="scientific">hydrothermal vent metagenome</name>
    <dbReference type="NCBI Taxonomy" id="652676"/>
    <lineage>
        <taxon>unclassified sequences</taxon>
        <taxon>metagenomes</taxon>
        <taxon>ecological metagenomes</taxon>
    </lineage>
</organism>
<sequence length="118" mass="12878">MRLKFILAGGACAIFTATTASAHPGSEILTAGAAKQRSAMTEGVSFEEANGVHLFRGSKTPTNSTAQPTPITQSQTIRIKIAAPIFVWRSARDLRTQGFYYGKVYPSRRYQQGFYSGR</sequence>
<proteinExistence type="predicted"/>
<reference evidence="1" key="1">
    <citation type="submission" date="2018-06" db="EMBL/GenBank/DDBJ databases">
        <authorList>
            <person name="Zhirakovskaya E."/>
        </authorList>
    </citation>
    <scope>NUCLEOTIDE SEQUENCE</scope>
</reference>
<name>A0A3B0S9X0_9ZZZZ</name>
<dbReference type="AlphaFoldDB" id="A0A3B0S9X0"/>
<dbReference type="EMBL" id="UOEH01000381">
    <property type="protein sequence ID" value="VAW03011.1"/>
    <property type="molecule type" value="Genomic_DNA"/>
</dbReference>
<gene>
    <name evidence="1" type="ORF">MNBD_ALPHA05-1068</name>
</gene>